<evidence type="ECO:0000313" key="15">
    <source>
        <dbReference type="Proteomes" id="UP001549146"/>
    </source>
</evidence>
<evidence type="ECO:0000256" key="10">
    <source>
        <dbReference type="ARBA" id="ARBA00023136"/>
    </source>
</evidence>
<evidence type="ECO:0000256" key="3">
    <source>
        <dbReference type="ARBA" id="ARBA00022538"/>
    </source>
</evidence>
<keyword evidence="6" id="KW-0851">Voltage-gated channel</keyword>
<feature type="domain" description="Ion transport" evidence="13">
    <location>
        <begin position="37"/>
        <end position="249"/>
    </location>
</feature>
<evidence type="ECO:0000256" key="7">
    <source>
        <dbReference type="ARBA" id="ARBA00022958"/>
    </source>
</evidence>
<feature type="transmembrane region" description="Helical" evidence="12">
    <location>
        <begin position="38"/>
        <end position="59"/>
    </location>
</feature>
<dbReference type="PANTHER" id="PTHR11537:SF254">
    <property type="entry name" value="POTASSIUM VOLTAGE-GATED CHANNEL PROTEIN SHAB"/>
    <property type="match status" value="1"/>
</dbReference>
<feature type="transmembrane region" description="Helical" evidence="12">
    <location>
        <begin position="96"/>
        <end position="116"/>
    </location>
</feature>
<evidence type="ECO:0000256" key="2">
    <source>
        <dbReference type="ARBA" id="ARBA00022448"/>
    </source>
</evidence>
<evidence type="ECO:0000313" key="14">
    <source>
        <dbReference type="EMBL" id="MET3731024.1"/>
    </source>
</evidence>
<keyword evidence="4 12" id="KW-0812">Transmembrane</keyword>
<evidence type="ECO:0000256" key="9">
    <source>
        <dbReference type="ARBA" id="ARBA00023065"/>
    </source>
</evidence>
<evidence type="ECO:0000256" key="8">
    <source>
        <dbReference type="ARBA" id="ARBA00022989"/>
    </source>
</evidence>
<feature type="transmembrane region" description="Helical" evidence="12">
    <location>
        <begin position="164"/>
        <end position="185"/>
    </location>
</feature>
<proteinExistence type="predicted"/>
<keyword evidence="15" id="KW-1185">Reference proteome</keyword>
<dbReference type="Gene3D" id="1.20.120.350">
    <property type="entry name" value="Voltage-gated potassium channels. Chain C"/>
    <property type="match status" value="1"/>
</dbReference>
<gene>
    <name evidence="14" type="ORF">ABID46_000583</name>
</gene>
<dbReference type="InterPro" id="IPR028325">
    <property type="entry name" value="VG_K_chnl"/>
</dbReference>
<dbReference type="GO" id="GO:0034220">
    <property type="term" value="P:monoatomic ion transmembrane transport"/>
    <property type="evidence" value="ECO:0007669"/>
    <property type="project" value="UniProtKB-KW"/>
</dbReference>
<dbReference type="PANTHER" id="PTHR11537">
    <property type="entry name" value="VOLTAGE-GATED POTASSIUM CHANNEL"/>
    <property type="match status" value="1"/>
</dbReference>
<dbReference type="InterPro" id="IPR027359">
    <property type="entry name" value="Volt_channel_dom_sf"/>
</dbReference>
<dbReference type="PRINTS" id="PR00169">
    <property type="entry name" value="KCHANNEL"/>
</dbReference>
<evidence type="ECO:0000256" key="5">
    <source>
        <dbReference type="ARBA" id="ARBA00022826"/>
    </source>
</evidence>
<feature type="transmembrane region" description="Helical" evidence="12">
    <location>
        <begin position="137"/>
        <end position="158"/>
    </location>
</feature>
<evidence type="ECO:0000259" key="13">
    <source>
        <dbReference type="Pfam" id="PF00520"/>
    </source>
</evidence>
<evidence type="ECO:0000256" key="11">
    <source>
        <dbReference type="ARBA" id="ARBA00023303"/>
    </source>
</evidence>
<evidence type="ECO:0000256" key="12">
    <source>
        <dbReference type="SAM" id="Phobius"/>
    </source>
</evidence>
<evidence type="ECO:0000256" key="6">
    <source>
        <dbReference type="ARBA" id="ARBA00022882"/>
    </source>
</evidence>
<dbReference type="SUPFAM" id="SSF81324">
    <property type="entry name" value="Voltage-gated potassium channels"/>
    <property type="match status" value="1"/>
</dbReference>
<keyword evidence="9" id="KW-0406">Ion transport</keyword>
<dbReference type="RefSeq" id="WP_354506894.1">
    <property type="nucleotide sequence ID" value="NZ_JBEPMO010000002.1"/>
</dbReference>
<dbReference type="Proteomes" id="UP001549146">
    <property type="component" value="Unassembled WGS sequence"/>
</dbReference>
<accession>A0ABV2LR12</accession>
<comment type="caution">
    <text evidence="14">The sequence shown here is derived from an EMBL/GenBank/DDBJ whole genome shotgun (WGS) entry which is preliminary data.</text>
</comment>
<keyword evidence="7" id="KW-0630">Potassium</keyword>
<sequence>MNLEDKLMFPKMEKSKQSRFRDRLFEIIFESDTFYGKLFNICLLILILISVALVMFESVDSINAKYHRELVIWEWVITILFTLEYILRLYTVRKPWRYFFSFYGIIDLLSILPTYMGIFYPSSKYLSSIRILRLFRIFRIFGLTDFLRGGNTILLALRNSRAKIVVFLSFVTLIVVVIGSIMYVVEGKHPESGFTSIPTSIYWAVVTLTTVGYGDIAPVTAFGKFLASIVMIIGYGVIAVPTGIVTAEAVKGARKENEPQKNSQVCQHCHDSKHLDGANFCKTCGYPLH</sequence>
<keyword evidence="11 14" id="KW-0407">Ion channel</keyword>
<dbReference type="Gene3D" id="1.10.287.70">
    <property type="match status" value="1"/>
</dbReference>
<keyword evidence="3" id="KW-0633">Potassium transport</keyword>
<feature type="transmembrane region" description="Helical" evidence="12">
    <location>
        <begin position="192"/>
        <end position="213"/>
    </location>
</feature>
<organism evidence="14 15">
    <name type="scientific">Moheibacter stercoris</name>
    <dbReference type="NCBI Taxonomy" id="1628251"/>
    <lineage>
        <taxon>Bacteria</taxon>
        <taxon>Pseudomonadati</taxon>
        <taxon>Bacteroidota</taxon>
        <taxon>Flavobacteriia</taxon>
        <taxon>Flavobacteriales</taxon>
        <taxon>Weeksellaceae</taxon>
        <taxon>Moheibacter</taxon>
    </lineage>
</organism>
<dbReference type="InterPro" id="IPR005821">
    <property type="entry name" value="Ion_trans_dom"/>
</dbReference>
<evidence type="ECO:0000256" key="4">
    <source>
        <dbReference type="ARBA" id="ARBA00022692"/>
    </source>
</evidence>
<feature type="transmembrane region" description="Helical" evidence="12">
    <location>
        <begin position="71"/>
        <end position="90"/>
    </location>
</feature>
<protein>
    <submittedName>
        <fullName evidence="14">Voltage-gated potassium channel</fullName>
    </submittedName>
</protein>
<evidence type="ECO:0000256" key="1">
    <source>
        <dbReference type="ARBA" id="ARBA00004141"/>
    </source>
</evidence>
<name>A0ABV2LR12_9FLAO</name>
<keyword evidence="8 12" id="KW-1133">Transmembrane helix</keyword>
<feature type="transmembrane region" description="Helical" evidence="12">
    <location>
        <begin position="225"/>
        <end position="247"/>
    </location>
</feature>
<dbReference type="Pfam" id="PF00520">
    <property type="entry name" value="Ion_trans"/>
    <property type="match status" value="1"/>
</dbReference>
<reference evidence="14 15" key="1">
    <citation type="submission" date="2024-06" db="EMBL/GenBank/DDBJ databases">
        <title>Genomic Encyclopedia of Type Strains, Phase IV (KMG-IV): sequencing the most valuable type-strain genomes for metagenomic binning, comparative biology and taxonomic classification.</title>
        <authorList>
            <person name="Goeker M."/>
        </authorList>
    </citation>
    <scope>NUCLEOTIDE SEQUENCE [LARGE SCALE GENOMIC DNA]</scope>
    <source>
        <strain evidence="14 15">DSM 29388</strain>
    </source>
</reference>
<keyword evidence="10 12" id="KW-0472">Membrane</keyword>
<comment type="subcellular location">
    <subcellularLocation>
        <location evidence="1">Membrane</location>
        <topology evidence="1">Multi-pass membrane protein</topology>
    </subcellularLocation>
</comment>
<keyword evidence="2" id="KW-0813">Transport</keyword>
<keyword evidence="5" id="KW-0631">Potassium channel</keyword>
<dbReference type="EMBL" id="JBEPMO010000002">
    <property type="protein sequence ID" value="MET3731024.1"/>
    <property type="molecule type" value="Genomic_DNA"/>
</dbReference>